<keyword evidence="5 11" id="KW-1133">Transmembrane helix</keyword>
<dbReference type="GO" id="GO:0046514">
    <property type="term" value="P:ceramide catabolic process"/>
    <property type="evidence" value="ECO:0007669"/>
    <property type="project" value="TreeGrafter"/>
</dbReference>
<feature type="region of interest" description="Disordered" evidence="10">
    <location>
        <begin position="573"/>
        <end position="613"/>
    </location>
</feature>
<dbReference type="GO" id="GO:0005789">
    <property type="term" value="C:endoplasmic reticulum membrane"/>
    <property type="evidence" value="ECO:0007669"/>
    <property type="project" value="TreeGrafter"/>
</dbReference>
<keyword evidence="4" id="KW-0378">Hydrolase</keyword>
<feature type="region of interest" description="Disordered" evidence="10">
    <location>
        <begin position="207"/>
        <end position="348"/>
    </location>
</feature>
<comment type="subcellular location">
    <subcellularLocation>
        <location evidence="1">Membrane</location>
        <topology evidence="1">Multi-pass membrane protein</topology>
    </subcellularLocation>
</comment>
<dbReference type="GO" id="GO:0046513">
    <property type="term" value="P:ceramide biosynthetic process"/>
    <property type="evidence" value="ECO:0007669"/>
    <property type="project" value="TreeGrafter"/>
</dbReference>
<feature type="compositionally biased region" description="Polar residues" evidence="10">
    <location>
        <begin position="315"/>
        <end position="331"/>
    </location>
</feature>
<dbReference type="Pfam" id="PF05875">
    <property type="entry name" value="Ceramidase"/>
    <property type="match status" value="1"/>
</dbReference>
<feature type="binding site" evidence="8">
    <location>
        <position position="1208"/>
    </location>
    <ligand>
        <name>Zn(2+)</name>
        <dbReference type="ChEBI" id="CHEBI:29105"/>
        <note>catalytic</note>
    </ligand>
</feature>
<feature type="compositionally biased region" description="Low complexity" evidence="10">
    <location>
        <begin position="36"/>
        <end position="51"/>
    </location>
</feature>
<feature type="compositionally biased region" description="Polar residues" evidence="10">
    <location>
        <begin position="405"/>
        <end position="418"/>
    </location>
</feature>
<keyword evidence="7" id="KW-0106">Calcium</keyword>
<keyword evidence="8" id="KW-0862">Zinc</keyword>
<comment type="caution">
    <text evidence="13">The sequence shown here is derived from an EMBL/GenBank/DDBJ whole genome shotgun (WGS) entry which is preliminary data.</text>
</comment>
<feature type="coiled-coil region" evidence="9">
    <location>
        <begin position="744"/>
        <end position="858"/>
    </location>
</feature>
<feature type="compositionally biased region" description="Low complexity" evidence="10">
    <location>
        <begin position="94"/>
        <end position="107"/>
    </location>
</feature>
<feature type="coiled-coil region" evidence="9">
    <location>
        <begin position="425"/>
        <end position="536"/>
    </location>
</feature>
<protein>
    <recommendedName>
        <fullName evidence="12">DUF7603 domain-containing protein</fullName>
    </recommendedName>
</protein>
<dbReference type="EMBL" id="DF933838">
    <property type="protein sequence ID" value="GAM41578.1"/>
    <property type="molecule type" value="Genomic_DNA"/>
</dbReference>
<comment type="similarity">
    <text evidence="2">Belongs to the alkaline ceramidase family.</text>
</comment>
<dbReference type="Pfam" id="PF24554">
    <property type="entry name" value="DUF7603"/>
    <property type="match status" value="1"/>
</dbReference>
<feature type="coiled-coil region" evidence="9">
    <location>
        <begin position="353"/>
        <end position="380"/>
    </location>
</feature>
<dbReference type="PANTHER" id="PTHR46187">
    <property type="entry name" value="ALKALINE CERAMIDASE 3"/>
    <property type="match status" value="1"/>
</dbReference>
<dbReference type="GO" id="GO:0016811">
    <property type="term" value="F:hydrolase activity, acting on carbon-nitrogen (but not peptide) bonds, in linear amides"/>
    <property type="evidence" value="ECO:0007669"/>
    <property type="project" value="InterPro"/>
</dbReference>
<feature type="compositionally biased region" description="Polar residues" evidence="10">
    <location>
        <begin position="594"/>
        <end position="607"/>
    </location>
</feature>
<feature type="transmembrane region" description="Helical" evidence="11">
    <location>
        <begin position="1158"/>
        <end position="1178"/>
    </location>
</feature>
<feature type="binding site" evidence="7">
    <location>
        <position position="982"/>
    </location>
    <ligand>
        <name>Ca(2+)</name>
        <dbReference type="ChEBI" id="CHEBI:29108"/>
    </ligand>
</feature>
<dbReference type="Proteomes" id="UP000053095">
    <property type="component" value="Unassembled WGS sequence"/>
</dbReference>
<gene>
    <name evidence="13" type="ORF">TCE0_042f14798</name>
</gene>
<dbReference type="InterPro" id="IPR056023">
    <property type="entry name" value="DUF7603"/>
</dbReference>
<keyword evidence="9" id="KW-0175">Coiled coil</keyword>
<feature type="compositionally biased region" description="Pro residues" evidence="10">
    <location>
        <begin position="108"/>
        <end position="127"/>
    </location>
</feature>
<evidence type="ECO:0000313" key="14">
    <source>
        <dbReference type="Proteomes" id="UP000053095"/>
    </source>
</evidence>
<evidence type="ECO:0000313" key="13">
    <source>
        <dbReference type="EMBL" id="GAM41578.1"/>
    </source>
</evidence>
<dbReference type="PANTHER" id="PTHR46187:SF3">
    <property type="entry name" value="ALKALINE CERAMIDASE 3"/>
    <property type="match status" value="1"/>
</dbReference>
<dbReference type="GO" id="GO:0046872">
    <property type="term" value="F:metal ion binding"/>
    <property type="evidence" value="ECO:0007669"/>
    <property type="project" value="UniProtKB-KW"/>
</dbReference>
<feature type="region of interest" description="Disordered" evidence="10">
    <location>
        <begin position="402"/>
        <end position="423"/>
    </location>
</feature>
<feature type="binding site" evidence="7">
    <location>
        <position position="971"/>
    </location>
    <ligand>
        <name>Ca(2+)</name>
        <dbReference type="ChEBI" id="CHEBI:29108"/>
    </ligand>
</feature>
<feature type="domain" description="DUF7603" evidence="12">
    <location>
        <begin position="703"/>
        <end position="832"/>
    </location>
</feature>
<keyword evidence="14" id="KW-1185">Reference proteome</keyword>
<dbReference type="InterPro" id="IPR008901">
    <property type="entry name" value="ACER"/>
</dbReference>
<feature type="transmembrane region" description="Helical" evidence="11">
    <location>
        <begin position="1067"/>
        <end position="1084"/>
    </location>
</feature>
<evidence type="ECO:0000256" key="1">
    <source>
        <dbReference type="ARBA" id="ARBA00004141"/>
    </source>
</evidence>
<evidence type="ECO:0000259" key="12">
    <source>
        <dbReference type="Pfam" id="PF24554"/>
    </source>
</evidence>
<feature type="transmembrane region" description="Helical" evidence="11">
    <location>
        <begin position="983"/>
        <end position="1002"/>
    </location>
</feature>
<keyword evidence="6 11" id="KW-0472">Membrane</keyword>
<evidence type="ECO:0000256" key="10">
    <source>
        <dbReference type="SAM" id="MobiDB-lite"/>
    </source>
</evidence>
<evidence type="ECO:0000256" key="3">
    <source>
        <dbReference type="ARBA" id="ARBA00022692"/>
    </source>
</evidence>
<feature type="region of interest" description="Disordered" evidence="10">
    <location>
        <begin position="1"/>
        <end position="149"/>
    </location>
</feature>
<evidence type="ECO:0000256" key="4">
    <source>
        <dbReference type="ARBA" id="ARBA00022801"/>
    </source>
</evidence>
<feature type="transmembrane region" description="Helical" evidence="11">
    <location>
        <begin position="1014"/>
        <end position="1031"/>
    </location>
</feature>
<dbReference type="AlphaFoldDB" id="A0A6V8HJV4"/>
<feature type="transmembrane region" description="Helical" evidence="11">
    <location>
        <begin position="1043"/>
        <end position="1060"/>
    </location>
</feature>
<name>A0A6V8HJV4_TALPI</name>
<feature type="binding site" evidence="8">
    <location>
        <position position="1204"/>
    </location>
    <ligand>
        <name>Zn(2+)</name>
        <dbReference type="ChEBI" id="CHEBI:29105"/>
        <note>catalytic</note>
    </ligand>
</feature>
<feature type="transmembrane region" description="Helical" evidence="11">
    <location>
        <begin position="1205"/>
        <end position="1225"/>
    </location>
</feature>
<organism evidence="13 14">
    <name type="scientific">Talaromyces pinophilus</name>
    <name type="common">Penicillium pinophilum</name>
    <dbReference type="NCBI Taxonomy" id="128442"/>
    <lineage>
        <taxon>Eukaryota</taxon>
        <taxon>Fungi</taxon>
        <taxon>Dikarya</taxon>
        <taxon>Ascomycota</taxon>
        <taxon>Pezizomycotina</taxon>
        <taxon>Eurotiomycetes</taxon>
        <taxon>Eurotiomycetidae</taxon>
        <taxon>Eurotiales</taxon>
        <taxon>Trichocomaceae</taxon>
        <taxon>Talaromyces</taxon>
        <taxon>Talaromyces sect. Talaromyces</taxon>
    </lineage>
</organism>
<feature type="compositionally biased region" description="Polar residues" evidence="10">
    <location>
        <begin position="280"/>
        <end position="298"/>
    </location>
</feature>
<feature type="binding site" evidence="8">
    <location>
        <position position="1030"/>
    </location>
    <ligand>
        <name>Zn(2+)</name>
        <dbReference type="ChEBI" id="CHEBI:29105"/>
        <note>catalytic</note>
    </ligand>
</feature>
<evidence type="ECO:0000256" key="9">
    <source>
        <dbReference type="SAM" id="Coils"/>
    </source>
</evidence>
<sequence>MSSMEEVISANHPPPIATGSGGFSSSFLRRQRKDSNAASSSSLTSTSTSTATDHHDLPPPVLPDTDHSARSIVASSSSPVRRKPLPSNASPVILSRLSQGSSLSSPLHSPPPTRIPPPLLPQTPPSSRPSGTVPGGRQSIDSSSRQLETVDEVLPFVPRDLDRYPRGQSPLIPFPIDTSRTYKDFQQKQSDSYYGSVDDDVYLPHGTPIHSRLSSEPIIPVLRSPPPSTNHKRSETMALQPPQSRPPPLHIDASLSAMPSPGDKQPKTPGNKITSFFGWKTTSSPGAESTSTEISDTGRSPLPSPLPQSSSAPSFTTKGTSSFPTSISENNIHGFPLPPARMGSLSGPVSGSNADFMNKISELEAELREISSELAGSIRREMELEDLVERFQLESHNDANRRTSDYFSDSGMSGSIRTGTDGGKVEDIERIKRAAEQERAQLKVELSQKWQEERSKRAACESHVQILENQVQQFRAQRVDNSNLSSKTRELEVALEDTRRKLLEERQLKDNFEDLLTAMRVELEQLRNERDHFRDEVVPALQAGQAGQKNRFQAIAEEDGVVRNRGSMVGLSRSNSLARVPKRSSMAGGGGGLSRSNSISAGNNNRQVESRESLADRVKDVEAQRDALHKALKSLLDRQAWQARENEKRIAILEMELSKAQDIGSPRKLGYEREVRNLREEINLLRRRADDALEQKWQCEKGLSGLKMDLDRAEQETASLRMLLQEHDIALPAGMDMASNEEGLANMQITSSALESAYQQLQAEMESAEAGSWSPEDVNRTENLAGQVRQQLETNNALRRRLAEAIAKGEREQKMSAARINEMQNRLRKLEDTVMDAQHHSEDEMAKHEEEVRALKESHSVQLMRAKMGIKTPVALSPNPAASPFSGARSPRLDVTTTGEGVPLSEAVSVAKLEVKVKELEKALRDADFEMEEVVQRMNKAQIEVAELQSDRDEALRQTRRLEAAIMAEREKDYYATPYSAEIVNSFTNLLFMLLGIKGILNVRKHGHDKVFEIAFYGYLLVGTGSFLFHSTLKYPMQLVDELSMIYTTCLMCYASFSYSRSSPVKIFLAVTLTGLAVFITLYYHYLQDPVFHQNAYALLTTVVVLRSMYTMEVALRPKWRKSLEEDRLAREKQGLPVLSKERQEYENARDLKTLKTMWFMVVYGLSMFLGGFAIWNLDNFFCSTLRTWRQQIGLPWGILLEGHGWWHLMTGIGAYLYIIWGIWLRHVLNKEQDDYTLIWPHTWSFPEIIRAPGVPSKKTE</sequence>
<proteinExistence type="inferred from homology"/>
<evidence type="ECO:0000256" key="7">
    <source>
        <dbReference type="PIRSR" id="PIRSR608901-1"/>
    </source>
</evidence>
<accession>A0A6V8HJV4</accession>
<evidence type="ECO:0000256" key="6">
    <source>
        <dbReference type="ARBA" id="ARBA00023136"/>
    </source>
</evidence>
<feature type="coiled-coil region" evidence="9">
    <location>
        <begin position="910"/>
        <end position="972"/>
    </location>
</feature>
<comment type="cofactor">
    <cofactor evidence="8">
        <name>Zn(2+)</name>
        <dbReference type="ChEBI" id="CHEBI:29105"/>
    </cofactor>
</comment>
<reference evidence="14" key="1">
    <citation type="journal article" date="2015" name="Genome Announc.">
        <title>Draft genome sequence of Talaromyces cellulolyticus strain Y-94, a source of lignocellulosic biomass-degrading enzymes.</title>
        <authorList>
            <person name="Fujii T."/>
            <person name="Koike H."/>
            <person name="Sawayama S."/>
            <person name="Yano S."/>
            <person name="Inoue H."/>
        </authorList>
    </citation>
    <scope>NUCLEOTIDE SEQUENCE [LARGE SCALE GENOMIC DNA]</scope>
    <source>
        <strain evidence="14">Y-94</strain>
    </source>
</reference>
<keyword evidence="7" id="KW-0479">Metal-binding</keyword>
<evidence type="ECO:0000256" key="5">
    <source>
        <dbReference type="ARBA" id="ARBA00022989"/>
    </source>
</evidence>
<evidence type="ECO:0000256" key="2">
    <source>
        <dbReference type="ARBA" id="ARBA00009780"/>
    </source>
</evidence>
<evidence type="ECO:0000256" key="11">
    <source>
        <dbReference type="SAM" id="Phobius"/>
    </source>
</evidence>
<feature type="compositionally biased region" description="Low complexity" evidence="10">
    <location>
        <begin position="70"/>
        <end position="79"/>
    </location>
</feature>
<feature type="transmembrane region" description="Helical" evidence="11">
    <location>
        <begin position="1096"/>
        <end position="1116"/>
    </location>
</feature>
<evidence type="ECO:0000256" key="8">
    <source>
        <dbReference type="PIRSR" id="PIRSR608901-2"/>
    </source>
</evidence>
<keyword evidence="3 11" id="KW-0812">Transmembrane</keyword>